<reference evidence="8 9" key="1">
    <citation type="submission" date="2018-06" db="EMBL/GenBank/DDBJ databases">
        <authorList>
            <consortium name="Pathogen Informatics"/>
            <person name="Doyle S."/>
        </authorList>
    </citation>
    <scope>NUCLEOTIDE SEQUENCE [LARGE SCALE GENOMIC DNA]</scope>
    <source>
        <strain evidence="8 9">NCTC12195</strain>
    </source>
</reference>
<dbReference type="STRING" id="1293.SH09_15515"/>
<gene>
    <name evidence="8" type="primary">araD</name>
    <name evidence="8" type="ORF">NCTC12195_04796</name>
</gene>
<comment type="cofactor">
    <cofactor evidence="2">
        <name>Zn(2+)</name>
        <dbReference type="ChEBI" id="CHEBI:29105"/>
    </cofactor>
</comment>
<feature type="domain" description="Class II aldolase/adducin N-terminal" evidence="7">
    <location>
        <begin position="7"/>
        <end position="179"/>
    </location>
</feature>
<evidence type="ECO:0000256" key="3">
    <source>
        <dbReference type="ARBA" id="ARBA00010037"/>
    </source>
</evidence>
<dbReference type="PANTHER" id="PTHR22789:SF8">
    <property type="entry name" value="L-RIBULOSE-5-PHOSPHATE 4-EPIMERASE SGBE"/>
    <property type="match status" value="1"/>
</dbReference>
<proteinExistence type="inferred from homology"/>
<comment type="catalytic activity">
    <reaction evidence="1">
        <text>L-ribulose 5-phosphate = D-xylulose 5-phosphate</text>
        <dbReference type="Rhea" id="RHEA:22368"/>
        <dbReference type="ChEBI" id="CHEBI:57737"/>
        <dbReference type="ChEBI" id="CHEBI:58226"/>
        <dbReference type="EC" id="5.1.3.4"/>
    </reaction>
</comment>
<dbReference type="Gene3D" id="3.40.225.10">
    <property type="entry name" value="Class II aldolase/adducin N-terminal domain"/>
    <property type="match status" value="1"/>
</dbReference>
<dbReference type="PANTHER" id="PTHR22789">
    <property type="entry name" value="FUCULOSE PHOSPHATE ALDOLASE"/>
    <property type="match status" value="1"/>
</dbReference>
<evidence type="ECO:0000256" key="5">
    <source>
        <dbReference type="ARBA" id="ARBA00022723"/>
    </source>
</evidence>
<dbReference type="EC" id="5.1.3.4" evidence="4"/>
<keyword evidence="6" id="KW-0862">Zinc</keyword>
<dbReference type="GO" id="GO:0005829">
    <property type="term" value="C:cytosol"/>
    <property type="evidence" value="ECO:0007669"/>
    <property type="project" value="TreeGrafter"/>
</dbReference>
<dbReference type="SUPFAM" id="SSF53639">
    <property type="entry name" value="AraD/HMP-PK domain-like"/>
    <property type="match status" value="1"/>
</dbReference>
<dbReference type="NCBIfam" id="NF006047">
    <property type="entry name" value="PRK08193.1"/>
    <property type="match status" value="1"/>
</dbReference>
<evidence type="ECO:0000256" key="1">
    <source>
        <dbReference type="ARBA" id="ARBA00001726"/>
    </source>
</evidence>
<dbReference type="Pfam" id="PF00596">
    <property type="entry name" value="Aldolase_II"/>
    <property type="match status" value="1"/>
</dbReference>
<dbReference type="InterPro" id="IPR050197">
    <property type="entry name" value="Aldolase_class_II_sugar_metab"/>
</dbReference>
<comment type="similarity">
    <text evidence="3">Belongs to the aldolase class II family. AraD/FucA subfamily.</text>
</comment>
<dbReference type="GO" id="GO:0016832">
    <property type="term" value="F:aldehyde-lyase activity"/>
    <property type="evidence" value="ECO:0007669"/>
    <property type="project" value="TreeGrafter"/>
</dbReference>
<dbReference type="SMART" id="SM01007">
    <property type="entry name" value="Aldolase_II"/>
    <property type="match status" value="1"/>
</dbReference>
<dbReference type="InterPro" id="IPR001303">
    <property type="entry name" value="Aldolase_II/adducin_N"/>
</dbReference>
<name>A0A380FPL7_STAGA</name>
<evidence type="ECO:0000313" key="8">
    <source>
        <dbReference type="EMBL" id="SUM35266.1"/>
    </source>
</evidence>
<evidence type="ECO:0000313" key="9">
    <source>
        <dbReference type="Proteomes" id="UP000255277"/>
    </source>
</evidence>
<evidence type="ECO:0000256" key="2">
    <source>
        <dbReference type="ARBA" id="ARBA00001947"/>
    </source>
</evidence>
<keyword evidence="5" id="KW-0479">Metal-binding</keyword>
<dbReference type="EMBL" id="UHDK01000001">
    <property type="protein sequence ID" value="SUM35266.1"/>
    <property type="molecule type" value="Genomic_DNA"/>
</dbReference>
<dbReference type="InterPro" id="IPR036409">
    <property type="entry name" value="Aldolase_II/adducin_N_sf"/>
</dbReference>
<accession>A0A380FPL7</accession>
<dbReference type="GO" id="GO:0008742">
    <property type="term" value="F:L-ribulose-phosphate 4-epimerase activity"/>
    <property type="evidence" value="ECO:0007669"/>
    <property type="project" value="UniProtKB-EC"/>
</dbReference>
<dbReference type="AlphaFoldDB" id="A0A380FPL7"/>
<organism evidence="8 9">
    <name type="scientific">Staphylococcus gallinarum</name>
    <dbReference type="NCBI Taxonomy" id="1293"/>
    <lineage>
        <taxon>Bacteria</taxon>
        <taxon>Bacillati</taxon>
        <taxon>Bacillota</taxon>
        <taxon>Bacilli</taxon>
        <taxon>Bacillales</taxon>
        <taxon>Staphylococcaceae</taxon>
        <taxon>Staphylococcus</taxon>
    </lineage>
</organism>
<sequence length="179" mass="20019">MLEKLKQEVYKANLELPERGLIKYTWGNVSGFDPETQLFVIKPSGVDYAQMKPEDMVVCNLDCEIVEGDLRPSSDMPTHAVLYKSFPNIGSVVHTHSPWATIWAQAGLDVPAMGTTHADTFYGSVPCARFLTASEINRDYEYETGNVIVETFKERNIDPNAVPAVFITRARAFCVGERL</sequence>
<dbReference type="GO" id="GO:0019323">
    <property type="term" value="P:pentose catabolic process"/>
    <property type="evidence" value="ECO:0007669"/>
    <property type="project" value="TreeGrafter"/>
</dbReference>
<evidence type="ECO:0000256" key="6">
    <source>
        <dbReference type="ARBA" id="ARBA00022833"/>
    </source>
</evidence>
<protein>
    <recommendedName>
        <fullName evidence="4">L-ribulose-5-phosphate 4-epimerase</fullName>
        <ecNumber evidence="4">5.1.3.4</ecNumber>
    </recommendedName>
</protein>
<evidence type="ECO:0000256" key="4">
    <source>
        <dbReference type="ARBA" id="ARBA00013186"/>
    </source>
</evidence>
<evidence type="ECO:0000259" key="7">
    <source>
        <dbReference type="SMART" id="SM01007"/>
    </source>
</evidence>
<dbReference type="Proteomes" id="UP000255277">
    <property type="component" value="Unassembled WGS sequence"/>
</dbReference>
<keyword evidence="8" id="KW-0413">Isomerase</keyword>
<dbReference type="GO" id="GO:0046872">
    <property type="term" value="F:metal ion binding"/>
    <property type="evidence" value="ECO:0007669"/>
    <property type="project" value="UniProtKB-KW"/>
</dbReference>